<dbReference type="AlphaFoldDB" id="A0ABD0V8L6"/>
<keyword evidence="2" id="KW-1185">Reference proteome</keyword>
<evidence type="ECO:0000313" key="2">
    <source>
        <dbReference type="Proteomes" id="UP001552299"/>
    </source>
</evidence>
<name>A0ABD0V8L6_DENTH</name>
<dbReference type="EMBL" id="JANQDX010000007">
    <property type="protein sequence ID" value="KAL0921091.1"/>
    <property type="molecule type" value="Genomic_DNA"/>
</dbReference>
<organism evidence="1 2">
    <name type="scientific">Dendrobium thyrsiflorum</name>
    <name type="common">Pinecone-like raceme dendrobium</name>
    <name type="synonym">Orchid</name>
    <dbReference type="NCBI Taxonomy" id="117978"/>
    <lineage>
        <taxon>Eukaryota</taxon>
        <taxon>Viridiplantae</taxon>
        <taxon>Streptophyta</taxon>
        <taxon>Embryophyta</taxon>
        <taxon>Tracheophyta</taxon>
        <taxon>Spermatophyta</taxon>
        <taxon>Magnoliopsida</taxon>
        <taxon>Liliopsida</taxon>
        <taxon>Asparagales</taxon>
        <taxon>Orchidaceae</taxon>
        <taxon>Epidendroideae</taxon>
        <taxon>Malaxideae</taxon>
        <taxon>Dendrobiinae</taxon>
        <taxon>Dendrobium</taxon>
    </lineage>
</organism>
<accession>A0ABD0V8L6</accession>
<proteinExistence type="predicted"/>
<evidence type="ECO:0000313" key="1">
    <source>
        <dbReference type="EMBL" id="KAL0921091.1"/>
    </source>
</evidence>
<reference evidence="1 2" key="1">
    <citation type="journal article" date="2024" name="Plant Biotechnol. J.">
        <title>Dendrobium thyrsiflorum genome and its molecular insights into genes involved in important horticultural traits.</title>
        <authorList>
            <person name="Chen B."/>
            <person name="Wang J.Y."/>
            <person name="Zheng P.J."/>
            <person name="Li K.L."/>
            <person name="Liang Y.M."/>
            <person name="Chen X.F."/>
            <person name="Zhang C."/>
            <person name="Zhao X."/>
            <person name="He X."/>
            <person name="Zhang G.Q."/>
            <person name="Liu Z.J."/>
            <person name="Xu Q."/>
        </authorList>
    </citation>
    <scope>NUCLEOTIDE SEQUENCE [LARGE SCALE GENOMIC DNA]</scope>
    <source>
        <strain evidence="1">GZMU011</strain>
    </source>
</reference>
<dbReference type="Proteomes" id="UP001552299">
    <property type="component" value="Unassembled WGS sequence"/>
</dbReference>
<protein>
    <submittedName>
        <fullName evidence="1">Uncharacterized protein</fullName>
    </submittedName>
</protein>
<gene>
    <name evidence="1" type="ORF">M5K25_008126</name>
</gene>
<sequence>MADMICPEVYSHELLGKRGQDDLRIGTTNASLRNLIDGVLFDQRHTLHGDASAEQHHSLHGNVDPSHQDMRITYEEFLDEAFEAHSWPLEILEWYKRV</sequence>
<comment type="caution">
    <text evidence="1">The sequence shown here is derived from an EMBL/GenBank/DDBJ whole genome shotgun (WGS) entry which is preliminary data.</text>
</comment>